<proteinExistence type="predicted"/>
<organism evidence="1 2">
    <name type="scientific">Meganyctiphanes norvegica</name>
    <name type="common">Northern krill</name>
    <name type="synonym">Thysanopoda norvegica</name>
    <dbReference type="NCBI Taxonomy" id="48144"/>
    <lineage>
        <taxon>Eukaryota</taxon>
        <taxon>Metazoa</taxon>
        <taxon>Ecdysozoa</taxon>
        <taxon>Arthropoda</taxon>
        <taxon>Crustacea</taxon>
        <taxon>Multicrustacea</taxon>
        <taxon>Malacostraca</taxon>
        <taxon>Eumalacostraca</taxon>
        <taxon>Eucarida</taxon>
        <taxon>Euphausiacea</taxon>
        <taxon>Euphausiidae</taxon>
        <taxon>Meganyctiphanes</taxon>
    </lineage>
</organism>
<dbReference type="EMBL" id="CAXKWB010003296">
    <property type="protein sequence ID" value="CAL4068893.1"/>
    <property type="molecule type" value="Genomic_DNA"/>
</dbReference>
<keyword evidence="2" id="KW-1185">Reference proteome</keyword>
<reference evidence="1 2" key="1">
    <citation type="submission" date="2024-05" db="EMBL/GenBank/DDBJ databases">
        <authorList>
            <person name="Wallberg A."/>
        </authorList>
    </citation>
    <scope>NUCLEOTIDE SEQUENCE [LARGE SCALE GENOMIC DNA]</scope>
</reference>
<dbReference type="Proteomes" id="UP001497623">
    <property type="component" value="Unassembled WGS sequence"/>
</dbReference>
<gene>
    <name evidence="1" type="ORF">MNOR_LOCUS7459</name>
</gene>
<sequence>TKMLYCPICASLFGSYILFIGHIKHCHDCSVCSFCIVQCCGMDSARDCETHRCQDIELFHDDETFLSHYLDHDLTPQEEQDVQEALIRDLDETMDNMFPRQE</sequence>
<evidence type="ECO:0000313" key="2">
    <source>
        <dbReference type="Proteomes" id="UP001497623"/>
    </source>
</evidence>
<name>A0AAV2Q5Z7_MEGNR</name>
<feature type="non-terminal residue" evidence="1">
    <location>
        <position position="1"/>
    </location>
</feature>
<dbReference type="AlphaFoldDB" id="A0AAV2Q5Z7"/>
<accession>A0AAV2Q5Z7</accession>
<comment type="caution">
    <text evidence="1">The sequence shown here is derived from an EMBL/GenBank/DDBJ whole genome shotgun (WGS) entry which is preliminary data.</text>
</comment>
<protein>
    <submittedName>
        <fullName evidence="1">Uncharacterized protein</fullName>
    </submittedName>
</protein>
<evidence type="ECO:0000313" key="1">
    <source>
        <dbReference type="EMBL" id="CAL4068893.1"/>
    </source>
</evidence>